<proteinExistence type="predicted"/>
<name>A0A922MK77_SPOEX</name>
<organism evidence="1 2">
    <name type="scientific">Spodoptera exigua</name>
    <name type="common">Beet armyworm</name>
    <name type="synonym">Noctua fulgens</name>
    <dbReference type="NCBI Taxonomy" id="7107"/>
    <lineage>
        <taxon>Eukaryota</taxon>
        <taxon>Metazoa</taxon>
        <taxon>Ecdysozoa</taxon>
        <taxon>Arthropoda</taxon>
        <taxon>Hexapoda</taxon>
        <taxon>Insecta</taxon>
        <taxon>Pterygota</taxon>
        <taxon>Neoptera</taxon>
        <taxon>Endopterygota</taxon>
        <taxon>Lepidoptera</taxon>
        <taxon>Glossata</taxon>
        <taxon>Ditrysia</taxon>
        <taxon>Noctuoidea</taxon>
        <taxon>Noctuidae</taxon>
        <taxon>Amphipyrinae</taxon>
        <taxon>Spodoptera</taxon>
    </lineage>
</organism>
<comment type="caution">
    <text evidence="1">The sequence shown here is derived from an EMBL/GenBank/DDBJ whole genome shotgun (WGS) entry which is preliminary data.</text>
</comment>
<evidence type="ECO:0000313" key="2">
    <source>
        <dbReference type="Proteomes" id="UP000814243"/>
    </source>
</evidence>
<dbReference type="Proteomes" id="UP000814243">
    <property type="component" value="Unassembled WGS sequence"/>
</dbReference>
<dbReference type="AlphaFoldDB" id="A0A922MK77"/>
<sequence length="269" mass="30647">MSSTDDVPVPGPSRYVPVTRKRTLQLDDFEKHTLDALTAPKEKENRHLSFFMPSIEDFTELQILTFQTKVLQLITEMRYGQTAPQSSFAFEEQLTHGYQTRNYQIINGFKAKGLCPWNLNAADFSKCLGKSNSQQSKNIEESNEEEKRVLTKEDFKNIIGIAKIDQIERGELRPEEEHLKKMWEVFTKGELVPQSCNNTDMTLNAINIENMPVIIDGDMPVITNEDLNEDLSEYVLPAPGNEVIVTIDFDENNQQDILQDNAIVDCGIS</sequence>
<dbReference type="EMBL" id="JACEFF010000406">
    <property type="protein sequence ID" value="KAH9638307.1"/>
    <property type="molecule type" value="Genomic_DNA"/>
</dbReference>
<evidence type="ECO:0000313" key="1">
    <source>
        <dbReference type="EMBL" id="KAH9638307.1"/>
    </source>
</evidence>
<protein>
    <submittedName>
        <fullName evidence="1">Uncharacterized protein</fullName>
    </submittedName>
</protein>
<reference evidence="1" key="1">
    <citation type="journal article" date="2021" name="G3 (Bethesda)">
        <title>Genome and transcriptome analysis of the beet armyworm Spodoptera exigua reveals targets for pest control. .</title>
        <authorList>
            <person name="Simon S."/>
            <person name="Breeschoten T."/>
            <person name="Jansen H.J."/>
            <person name="Dirks R.P."/>
            <person name="Schranz M.E."/>
            <person name="Ros V.I.D."/>
        </authorList>
    </citation>
    <scope>NUCLEOTIDE SEQUENCE</scope>
    <source>
        <strain evidence="1">TB_SE_WUR_2020</strain>
    </source>
</reference>
<accession>A0A922MK77</accession>
<gene>
    <name evidence="1" type="ORF">HF086_007410</name>
</gene>